<keyword evidence="7" id="KW-0807">Transducer</keyword>
<evidence type="ECO:0000313" key="10">
    <source>
        <dbReference type="EMBL" id="KAH3830875.1"/>
    </source>
</evidence>
<dbReference type="Gene3D" id="1.20.1070.10">
    <property type="entry name" value="Rhodopsin 7-helix transmembrane proteins"/>
    <property type="match status" value="1"/>
</dbReference>
<dbReference type="EMBL" id="JAIWYP010000004">
    <property type="protein sequence ID" value="KAH3830875.1"/>
    <property type="molecule type" value="Genomic_DNA"/>
</dbReference>
<gene>
    <name evidence="10" type="ORF">DPMN_104131</name>
</gene>
<dbReference type="CDD" id="cd14978">
    <property type="entry name" value="7tmA_FMRFamide_R-like"/>
    <property type="match status" value="1"/>
</dbReference>
<comment type="caution">
    <text evidence="10">The sequence shown here is derived from an EMBL/GenBank/DDBJ whole genome shotgun (WGS) entry which is preliminary data.</text>
</comment>
<reference evidence="10" key="2">
    <citation type="submission" date="2020-11" db="EMBL/GenBank/DDBJ databases">
        <authorList>
            <person name="McCartney M.A."/>
            <person name="Auch B."/>
            <person name="Kono T."/>
            <person name="Mallez S."/>
            <person name="Becker A."/>
            <person name="Gohl D.M."/>
            <person name="Silverstein K.A.T."/>
            <person name="Koren S."/>
            <person name="Bechman K.B."/>
            <person name="Herman A."/>
            <person name="Abrahante J.E."/>
            <person name="Garbe J."/>
        </authorList>
    </citation>
    <scope>NUCLEOTIDE SEQUENCE</scope>
    <source>
        <strain evidence="10">Duluth1</strain>
        <tissue evidence="10">Whole animal</tissue>
    </source>
</reference>
<evidence type="ECO:0000313" key="11">
    <source>
        <dbReference type="Proteomes" id="UP000828390"/>
    </source>
</evidence>
<feature type="transmembrane region" description="Helical" evidence="8">
    <location>
        <begin position="16"/>
        <end position="36"/>
    </location>
</feature>
<dbReference type="GO" id="GO:0005886">
    <property type="term" value="C:plasma membrane"/>
    <property type="evidence" value="ECO:0007669"/>
    <property type="project" value="TreeGrafter"/>
</dbReference>
<feature type="domain" description="G-protein coupled receptors family 1 profile" evidence="9">
    <location>
        <begin position="28"/>
        <end position="303"/>
    </location>
</feature>
<evidence type="ECO:0000256" key="6">
    <source>
        <dbReference type="ARBA" id="ARBA00023170"/>
    </source>
</evidence>
<accession>A0A9D4H9C2</accession>
<dbReference type="GO" id="GO:0004930">
    <property type="term" value="F:G protein-coupled receptor activity"/>
    <property type="evidence" value="ECO:0007669"/>
    <property type="project" value="UniProtKB-KW"/>
</dbReference>
<evidence type="ECO:0000256" key="4">
    <source>
        <dbReference type="ARBA" id="ARBA00023040"/>
    </source>
</evidence>
<keyword evidence="3 8" id="KW-1133">Transmembrane helix</keyword>
<evidence type="ECO:0000256" key="8">
    <source>
        <dbReference type="SAM" id="Phobius"/>
    </source>
</evidence>
<evidence type="ECO:0000256" key="3">
    <source>
        <dbReference type="ARBA" id="ARBA00022989"/>
    </source>
</evidence>
<evidence type="ECO:0000256" key="5">
    <source>
        <dbReference type="ARBA" id="ARBA00023136"/>
    </source>
</evidence>
<evidence type="ECO:0000259" key="9">
    <source>
        <dbReference type="PROSITE" id="PS50262"/>
    </source>
</evidence>
<protein>
    <recommendedName>
        <fullName evidence="9">G-protein coupled receptors family 1 profile domain-containing protein</fullName>
    </recommendedName>
</protein>
<organism evidence="10 11">
    <name type="scientific">Dreissena polymorpha</name>
    <name type="common">Zebra mussel</name>
    <name type="synonym">Mytilus polymorpha</name>
    <dbReference type="NCBI Taxonomy" id="45954"/>
    <lineage>
        <taxon>Eukaryota</taxon>
        <taxon>Metazoa</taxon>
        <taxon>Spiralia</taxon>
        <taxon>Lophotrochozoa</taxon>
        <taxon>Mollusca</taxon>
        <taxon>Bivalvia</taxon>
        <taxon>Autobranchia</taxon>
        <taxon>Heteroconchia</taxon>
        <taxon>Euheterodonta</taxon>
        <taxon>Imparidentia</taxon>
        <taxon>Neoheterodontei</taxon>
        <taxon>Myida</taxon>
        <taxon>Dreissenoidea</taxon>
        <taxon>Dreissenidae</taxon>
        <taxon>Dreissena</taxon>
    </lineage>
</organism>
<dbReference type="Pfam" id="PF00001">
    <property type="entry name" value="7tm_1"/>
    <property type="match status" value="1"/>
</dbReference>
<dbReference type="Proteomes" id="UP000828390">
    <property type="component" value="Unassembled WGS sequence"/>
</dbReference>
<keyword evidence="5 8" id="KW-0472">Membrane</keyword>
<dbReference type="PRINTS" id="PR00237">
    <property type="entry name" value="GPCRRHODOPSN"/>
</dbReference>
<dbReference type="PROSITE" id="PS50262">
    <property type="entry name" value="G_PROTEIN_RECEP_F1_2"/>
    <property type="match status" value="1"/>
</dbReference>
<dbReference type="AlphaFoldDB" id="A0A9D4H9C2"/>
<keyword evidence="2 8" id="KW-0812">Transmembrane</keyword>
<dbReference type="InterPro" id="IPR017452">
    <property type="entry name" value="GPCR_Rhodpsn_7TM"/>
</dbReference>
<keyword evidence="4" id="KW-0297">G-protein coupled receptor</keyword>
<reference evidence="10" key="1">
    <citation type="journal article" date="2019" name="bioRxiv">
        <title>The Genome of the Zebra Mussel, Dreissena polymorpha: A Resource for Invasive Species Research.</title>
        <authorList>
            <person name="McCartney M.A."/>
            <person name="Auch B."/>
            <person name="Kono T."/>
            <person name="Mallez S."/>
            <person name="Zhang Y."/>
            <person name="Obille A."/>
            <person name="Becker A."/>
            <person name="Abrahante J.E."/>
            <person name="Garbe J."/>
            <person name="Badalamenti J.P."/>
            <person name="Herman A."/>
            <person name="Mangelson H."/>
            <person name="Liachko I."/>
            <person name="Sullivan S."/>
            <person name="Sone E.D."/>
            <person name="Koren S."/>
            <person name="Silverstein K.A.T."/>
            <person name="Beckman K.B."/>
            <person name="Gohl D.M."/>
        </authorList>
    </citation>
    <scope>NUCLEOTIDE SEQUENCE</scope>
    <source>
        <strain evidence="10">Duluth1</strain>
        <tissue evidence="10">Whole animal</tissue>
    </source>
</reference>
<dbReference type="PANTHER" id="PTHR24243">
    <property type="entry name" value="G-PROTEIN COUPLED RECEPTOR"/>
    <property type="match status" value="1"/>
</dbReference>
<dbReference type="InterPro" id="IPR000276">
    <property type="entry name" value="GPCR_Rhodpsn"/>
</dbReference>
<evidence type="ECO:0000256" key="1">
    <source>
        <dbReference type="ARBA" id="ARBA00004141"/>
    </source>
</evidence>
<keyword evidence="11" id="KW-1185">Reference proteome</keyword>
<dbReference type="SUPFAM" id="SSF81321">
    <property type="entry name" value="Family A G protein-coupled receptor-like"/>
    <property type="match status" value="1"/>
</dbReference>
<feature type="transmembrane region" description="Helical" evidence="8">
    <location>
        <begin position="282"/>
        <end position="305"/>
    </location>
</feature>
<sequence>MENYMAYEHAVNLWKIVSPVLILLGNAGNILVVIVLTRKRARRSSTSVFLSALAFSDLLALDTGLLRQWIKYTFADDIRIDHSVFGCRVHWYVVYIVTQYSSWILTCVTTERVVSTWFPHQRKKVCNVTLSIIIAIVILVALCILNSHYLIGYGDMHTTTGNETVVAKCVPTTPEYDRFISYAWAWIDLAVYYLIPMLFLLIGNSLIIFKVLQSRRKFRSRSTVAPNAQGVQARANPVSSLTMSLMLVNVVFMVCITPIVVYPIGEPFWKVNASDEKLANMFLIDAIANLLMYVNHSINFALYFLSGTVFRNDVKRLLCGSKVAPISSDNRLDAFASRAQNDNECV</sequence>
<keyword evidence="6" id="KW-0675">Receptor</keyword>
<feature type="transmembrane region" description="Helical" evidence="8">
    <location>
        <begin position="241"/>
        <end position="262"/>
    </location>
</feature>
<evidence type="ECO:0000256" key="2">
    <source>
        <dbReference type="ARBA" id="ARBA00022692"/>
    </source>
</evidence>
<feature type="transmembrane region" description="Helical" evidence="8">
    <location>
        <begin position="190"/>
        <end position="212"/>
    </location>
</feature>
<feature type="transmembrane region" description="Helical" evidence="8">
    <location>
        <begin position="128"/>
        <end position="151"/>
    </location>
</feature>
<comment type="subcellular location">
    <subcellularLocation>
        <location evidence="1">Membrane</location>
        <topology evidence="1">Multi-pass membrane protein</topology>
    </subcellularLocation>
</comment>
<proteinExistence type="predicted"/>
<name>A0A9D4H9C2_DREPO</name>
<dbReference type="PANTHER" id="PTHR24243:SF230">
    <property type="entry name" value="G-PROTEIN COUPLED RECEPTORS FAMILY 1 PROFILE DOMAIN-CONTAINING PROTEIN"/>
    <property type="match status" value="1"/>
</dbReference>
<evidence type="ECO:0000256" key="7">
    <source>
        <dbReference type="ARBA" id="ARBA00023224"/>
    </source>
</evidence>